<gene>
    <name evidence="1" type="ORF">MTR66_20465</name>
</gene>
<organism evidence="1 2">
    <name type="scientific">Novosphingobium beihaiensis</name>
    <dbReference type="NCBI Taxonomy" id="2930389"/>
    <lineage>
        <taxon>Bacteria</taxon>
        <taxon>Pseudomonadati</taxon>
        <taxon>Pseudomonadota</taxon>
        <taxon>Alphaproteobacteria</taxon>
        <taxon>Sphingomonadales</taxon>
        <taxon>Sphingomonadaceae</taxon>
        <taxon>Novosphingobium</taxon>
    </lineage>
</organism>
<protein>
    <submittedName>
        <fullName evidence="1">Uncharacterized protein</fullName>
    </submittedName>
</protein>
<proteinExistence type="predicted"/>
<evidence type="ECO:0000313" key="1">
    <source>
        <dbReference type="EMBL" id="MCJ2189171.1"/>
    </source>
</evidence>
<dbReference type="EMBL" id="JALHLG010000069">
    <property type="protein sequence ID" value="MCJ2189171.1"/>
    <property type="molecule type" value="Genomic_DNA"/>
</dbReference>
<dbReference type="Proteomes" id="UP001202281">
    <property type="component" value="Unassembled WGS sequence"/>
</dbReference>
<sequence>MKQLVPESDFNLTVTAYDRLCRPSPVFRTKVYAAIALMLLSCGCVSGRFTQAAGQFGTLTKIAADQQNERLAAVEADELERYRQNLVTQKYDLQLQDCAAIIAGAPPAALKAQAGGNLTCHIAVKKAPGVYEALPATTNFGHISALNHALVKYADGLEKLASDATSDQQTFTGSVTALATSVGNLQGAITKATGKESDVTGGKIDAVGNLVAKAGNLYFAARRQAVLKRIIVESAPLVQRATDILGDTGTSLDVYGRVPLYMALIDAQTAWDAAYFKGDPKAIRSAQDALFEAVNQYNAYQSERMRFTAIGIAHAKLVKAANAGASASELQAAIVSLLDLAKTISETENAFSKEK</sequence>
<keyword evidence="2" id="KW-1185">Reference proteome</keyword>
<dbReference type="RefSeq" id="WP_243924445.1">
    <property type="nucleotide sequence ID" value="NZ_JALHLG010000069.1"/>
</dbReference>
<evidence type="ECO:0000313" key="2">
    <source>
        <dbReference type="Proteomes" id="UP001202281"/>
    </source>
</evidence>
<name>A0ABT0BVS5_9SPHN</name>
<comment type="caution">
    <text evidence="1">The sequence shown here is derived from an EMBL/GenBank/DDBJ whole genome shotgun (WGS) entry which is preliminary data.</text>
</comment>
<reference evidence="1 2" key="1">
    <citation type="submission" date="2022-04" db="EMBL/GenBank/DDBJ databases">
        <title>Identification of a novel bacterium isolated from mangrove sediments.</title>
        <authorList>
            <person name="Pan X."/>
        </authorList>
    </citation>
    <scope>NUCLEOTIDE SEQUENCE [LARGE SCALE GENOMIC DNA]</scope>
    <source>
        <strain evidence="1 2">B2638</strain>
    </source>
</reference>
<accession>A0ABT0BVS5</accession>